<reference evidence="2" key="1">
    <citation type="submission" date="2021-05" db="EMBL/GenBank/DDBJ databases">
        <authorList>
            <person name="Alioto T."/>
            <person name="Alioto T."/>
            <person name="Gomez Garrido J."/>
        </authorList>
    </citation>
    <scope>NUCLEOTIDE SEQUENCE</scope>
</reference>
<protein>
    <submittedName>
        <fullName evidence="2">Uncharacterized protein</fullName>
    </submittedName>
</protein>
<evidence type="ECO:0000313" key="2">
    <source>
        <dbReference type="EMBL" id="CAG6740495.1"/>
    </source>
</evidence>
<accession>A0A8D8Z411</accession>
<proteinExistence type="predicted"/>
<sequence length="229" mass="27899">MKVILILLLFSSQSLTQDTDSEKINTDIEKPNNENSRKEFYLLDQDYYSNLHQNESGIILKVGSNQLHPDTERYLVAKLRHLLIYGMKKMALHANYTEDNLDKFYLKNRNQVKKKMCDIFLKLYNDFTFKGLYESKMFIQMRTFKGDNYLALQNHKEVQNFWKIDTLFDEKSHEIRQTLRKTLTNLLLYFERCYYYHYYRKKSLTKLAYQWDHHAFDEDVHYFQFEVLQ</sequence>
<dbReference type="EMBL" id="HBUF01235403">
    <property type="protein sequence ID" value="CAG6675022.1"/>
    <property type="molecule type" value="Transcribed_RNA"/>
</dbReference>
<feature type="signal peptide" evidence="1">
    <location>
        <begin position="1"/>
        <end position="16"/>
    </location>
</feature>
<evidence type="ECO:0000256" key="1">
    <source>
        <dbReference type="SAM" id="SignalP"/>
    </source>
</evidence>
<dbReference type="AlphaFoldDB" id="A0A8D8Z411"/>
<dbReference type="EMBL" id="HBUF01235402">
    <property type="protein sequence ID" value="CAG6675020.1"/>
    <property type="molecule type" value="Transcribed_RNA"/>
</dbReference>
<dbReference type="EMBL" id="HBUF01072562">
    <property type="protein sequence ID" value="CAG6630099.1"/>
    <property type="molecule type" value="Transcribed_RNA"/>
</dbReference>
<name>A0A8D8Z411_9HEMI</name>
<organism evidence="2">
    <name type="scientific">Cacopsylla melanoneura</name>
    <dbReference type="NCBI Taxonomy" id="428564"/>
    <lineage>
        <taxon>Eukaryota</taxon>
        <taxon>Metazoa</taxon>
        <taxon>Ecdysozoa</taxon>
        <taxon>Arthropoda</taxon>
        <taxon>Hexapoda</taxon>
        <taxon>Insecta</taxon>
        <taxon>Pterygota</taxon>
        <taxon>Neoptera</taxon>
        <taxon>Paraneoptera</taxon>
        <taxon>Hemiptera</taxon>
        <taxon>Sternorrhyncha</taxon>
        <taxon>Psylloidea</taxon>
        <taxon>Psyllidae</taxon>
        <taxon>Psyllinae</taxon>
        <taxon>Cacopsylla</taxon>
    </lineage>
</organism>
<dbReference type="EMBL" id="HBUF01072565">
    <property type="protein sequence ID" value="CAG6630105.1"/>
    <property type="molecule type" value="Transcribed_RNA"/>
</dbReference>
<dbReference type="EMBL" id="HBUF01419413">
    <property type="protein sequence ID" value="CAG6740495.1"/>
    <property type="molecule type" value="Transcribed_RNA"/>
</dbReference>
<keyword evidence="1" id="KW-0732">Signal</keyword>
<dbReference type="EMBL" id="HBUF01600922">
    <property type="protein sequence ID" value="CAG6776103.1"/>
    <property type="molecule type" value="Transcribed_RNA"/>
</dbReference>
<feature type="chain" id="PRO_5036262649" evidence="1">
    <location>
        <begin position="17"/>
        <end position="229"/>
    </location>
</feature>